<sequence length="65" mass="7175">MKIEVLFLICSVVQVAMSCANAETPTTTEAAPTTTEYPSVPQGSWTDLIKFLNSSSNGNKFYFFF</sequence>
<proteinExistence type="predicted"/>
<protein>
    <submittedName>
        <fullName evidence="4">Uncharacterized protein LOC108039121</fullName>
    </submittedName>
</protein>
<organism evidence="4">
    <name type="scientific">Drosophila rhopaloa</name>
    <name type="common">Fruit fly</name>
    <dbReference type="NCBI Taxonomy" id="1041015"/>
    <lineage>
        <taxon>Eukaryota</taxon>
        <taxon>Metazoa</taxon>
        <taxon>Ecdysozoa</taxon>
        <taxon>Arthropoda</taxon>
        <taxon>Hexapoda</taxon>
        <taxon>Insecta</taxon>
        <taxon>Pterygota</taxon>
        <taxon>Neoptera</taxon>
        <taxon>Endopterygota</taxon>
        <taxon>Diptera</taxon>
        <taxon>Brachycera</taxon>
        <taxon>Muscomorpha</taxon>
        <taxon>Ephydroidea</taxon>
        <taxon>Drosophilidae</taxon>
        <taxon>Drosophila</taxon>
        <taxon>Sophophora</taxon>
    </lineage>
</organism>
<evidence type="ECO:0000313" key="2">
    <source>
        <dbReference type="EnsemblMetazoa" id="XP_044314052.1"/>
    </source>
</evidence>
<keyword evidence="3" id="KW-1185">Reference proteome</keyword>
<dbReference type="RefSeq" id="XP_016971531.1">
    <property type="nucleotide sequence ID" value="XM_017116042.1"/>
</dbReference>
<reference evidence="3" key="1">
    <citation type="journal article" date="2021" name="Elife">
        <title>Highly contiguous assemblies of 101 drosophilid genomes.</title>
        <authorList>
            <person name="Kim B.Y."/>
            <person name="Wang J.R."/>
            <person name="Miller D.E."/>
            <person name="Barmina O."/>
            <person name="Delaney E."/>
            <person name="Thompson A."/>
            <person name="Comeault A.A."/>
            <person name="Peede D."/>
            <person name="D'Agostino E.R."/>
            <person name="Pelaez J."/>
            <person name="Aguilar J.M."/>
            <person name="Haji D."/>
            <person name="Matsunaga T."/>
            <person name="Armstrong E.E."/>
            <person name="Zych M."/>
            <person name="Ogawa Y."/>
            <person name="Stamenkovic-Radak M."/>
            <person name="Jelic M."/>
            <person name="Veselinovic M.S."/>
            <person name="Tanaskovic M."/>
            <person name="Eric P."/>
            <person name="Gao J.J."/>
            <person name="Katoh T.K."/>
            <person name="Toda M.J."/>
            <person name="Watabe H."/>
            <person name="Watada M."/>
            <person name="Davis J.S."/>
            <person name="Moyle L.C."/>
            <person name="Manoli G."/>
            <person name="Bertolini E."/>
            <person name="Kostal V."/>
            <person name="Hawley R.S."/>
            <person name="Takahashi A."/>
            <person name="Jones C.D."/>
            <person name="Price D.K."/>
            <person name="Whiteman N."/>
            <person name="Kopp A."/>
            <person name="Matute D.R."/>
            <person name="Petrov D.A."/>
        </authorList>
    </citation>
    <scope>NUCLEOTIDE SEQUENCE [LARGE SCALE GENOMIC DNA]</scope>
</reference>
<dbReference type="PROSITE" id="PS51257">
    <property type="entry name" value="PROKAR_LIPOPROTEIN"/>
    <property type="match status" value="1"/>
</dbReference>
<name>A0A6P4EDW8_DRORH</name>
<evidence type="ECO:0000313" key="4">
    <source>
        <dbReference type="RefSeq" id="XP_016971531.1"/>
    </source>
</evidence>
<evidence type="ECO:0000313" key="3">
    <source>
        <dbReference type="Proteomes" id="UP001652680"/>
    </source>
</evidence>
<keyword evidence="1" id="KW-0732">Signal</keyword>
<evidence type="ECO:0000256" key="1">
    <source>
        <dbReference type="SAM" id="SignalP"/>
    </source>
</evidence>
<feature type="signal peptide" evidence="1">
    <location>
        <begin position="1"/>
        <end position="22"/>
    </location>
</feature>
<reference evidence="4" key="2">
    <citation type="submission" date="2025-04" db="UniProtKB">
        <authorList>
            <consortium name="RefSeq"/>
        </authorList>
    </citation>
    <scope>IDENTIFICATION</scope>
</reference>
<accession>A0A6P4EDW8</accession>
<reference evidence="2" key="3">
    <citation type="submission" date="2025-05" db="UniProtKB">
        <authorList>
            <consortium name="EnsemblMetazoa"/>
        </authorList>
    </citation>
    <scope>IDENTIFICATION</scope>
</reference>
<gene>
    <name evidence="4" type="primary">LOC108039121</name>
</gene>
<dbReference type="EnsemblMetazoa" id="XM_044458117.1">
    <property type="protein sequence ID" value="XP_044314052.1"/>
    <property type="gene ID" value="LOC123037445"/>
</dbReference>
<dbReference type="Proteomes" id="UP001652680">
    <property type="component" value="Unassembled WGS sequence"/>
</dbReference>
<dbReference type="AlphaFoldDB" id="A0A6P4EDW8"/>
<feature type="chain" id="PRO_5028483500" evidence="1">
    <location>
        <begin position="23"/>
        <end position="65"/>
    </location>
</feature>